<keyword evidence="1" id="KW-1185">Reference proteome</keyword>
<evidence type="ECO:0008006" key="3">
    <source>
        <dbReference type="Google" id="ProtNLM"/>
    </source>
</evidence>
<dbReference type="PANTHER" id="PTHR31672">
    <property type="entry name" value="BNACNNG10540D PROTEIN"/>
    <property type="match status" value="1"/>
</dbReference>
<accession>A0A9R0IN03</accession>
<evidence type="ECO:0000313" key="2">
    <source>
        <dbReference type="RefSeq" id="XP_021851883.1"/>
    </source>
</evidence>
<dbReference type="PANTHER" id="PTHR31672:SF13">
    <property type="entry name" value="F-BOX PROTEIN CPR30-LIKE"/>
    <property type="match status" value="1"/>
</dbReference>
<sequence>MAFNGEIYEIMSWLPAKPLYKLTTIAKSSMEFLSETPFVEKQCRNSSSRTEESLIIQEDSSLRERVKNLKFCFLHENRSYNGIPKKSIKFLARKGRIIASSNGLVLCRTIDSNKPTELFLCNPVTRTWLPIKLPSKKLAKFFRENGVIKVVFLCGNFFGVPKKFPLDYTLLFFTLHDDDDWNSGYDVFLFEEGGWIRVQENLRFEGGGDLSFDEQVCCKDGLYFLSESLSPYVFHYDVKNGTSRTLPLPLEKHREGGENEGSNLGYFRLFGWEKKEGDVWFESICLVKCLDMVITIWVLENNTGHTGHTGTTTTKEKKTSSWSRVFTIHMEDDLGIKKSTWTNSFTILGKDLIFANSDGLIFRYCLQGKNRGNLDMICNYGYSCSTKLRFNSFSTTLRPCLKNLIKKPFKIK</sequence>
<dbReference type="Proteomes" id="UP000813463">
    <property type="component" value="Chromosome 4"/>
</dbReference>
<dbReference type="RefSeq" id="XP_021851883.1">
    <property type="nucleotide sequence ID" value="XM_021996191.1"/>
</dbReference>
<dbReference type="OrthoDB" id="1433187at2759"/>
<organism evidence="1 2">
    <name type="scientific">Spinacia oleracea</name>
    <name type="common">Spinach</name>
    <dbReference type="NCBI Taxonomy" id="3562"/>
    <lineage>
        <taxon>Eukaryota</taxon>
        <taxon>Viridiplantae</taxon>
        <taxon>Streptophyta</taxon>
        <taxon>Embryophyta</taxon>
        <taxon>Tracheophyta</taxon>
        <taxon>Spermatophyta</taxon>
        <taxon>Magnoliopsida</taxon>
        <taxon>eudicotyledons</taxon>
        <taxon>Gunneridae</taxon>
        <taxon>Pentapetalae</taxon>
        <taxon>Caryophyllales</taxon>
        <taxon>Chenopodiaceae</taxon>
        <taxon>Chenopodioideae</taxon>
        <taxon>Anserineae</taxon>
        <taxon>Spinacia</taxon>
    </lineage>
</organism>
<proteinExistence type="predicted"/>
<gene>
    <name evidence="2" type="primary">LOC110791444</name>
</gene>
<dbReference type="KEGG" id="soe:110791444"/>
<dbReference type="GeneID" id="110791444"/>
<dbReference type="AlphaFoldDB" id="A0A9R0IN03"/>
<reference evidence="1" key="1">
    <citation type="journal article" date="2021" name="Nat. Commun.">
        <title>Genomic analyses provide insights into spinach domestication and the genetic basis of agronomic traits.</title>
        <authorList>
            <person name="Cai X."/>
            <person name="Sun X."/>
            <person name="Xu C."/>
            <person name="Sun H."/>
            <person name="Wang X."/>
            <person name="Ge C."/>
            <person name="Zhang Z."/>
            <person name="Wang Q."/>
            <person name="Fei Z."/>
            <person name="Jiao C."/>
            <person name="Wang Q."/>
        </authorList>
    </citation>
    <scope>NUCLEOTIDE SEQUENCE [LARGE SCALE GENOMIC DNA]</scope>
    <source>
        <strain evidence="1">cv. Varoflay</strain>
    </source>
</reference>
<dbReference type="InterPro" id="IPR050796">
    <property type="entry name" value="SCF_F-box_component"/>
</dbReference>
<protein>
    <recommendedName>
        <fullName evidence="3">F-box associated domain-containing protein</fullName>
    </recommendedName>
</protein>
<name>A0A9R0IN03_SPIOL</name>
<reference evidence="2" key="2">
    <citation type="submission" date="2025-08" db="UniProtKB">
        <authorList>
            <consortium name="RefSeq"/>
        </authorList>
    </citation>
    <scope>IDENTIFICATION</scope>
    <source>
        <tissue evidence="2">Leaf</tissue>
    </source>
</reference>
<evidence type="ECO:0000313" key="1">
    <source>
        <dbReference type="Proteomes" id="UP000813463"/>
    </source>
</evidence>